<comment type="caution">
    <text evidence="2">The sequence shown here is derived from an EMBL/GenBank/DDBJ whole genome shotgun (WGS) entry which is preliminary data.</text>
</comment>
<name>A0A6M1KXL5_9ACTN</name>
<dbReference type="RefSeq" id="WP_164446102.1">
    <property type="nucleotide sequence ID" value="NZ_SAIY01000002.1"/>
</dbReference>
<proteinExistence type="predicted"/>
<evidence type="ECO:0000256" key="1">
    <source>
        <dbReference type="SAM" id="SignalP"/>
    </source>
</evidence>
<keyword evidence="3" id="KW-1185">Reference proteome</keyword>
<feature type="chain" id="PRO_5038688043" evidence="1">
    <location>
        <begin position="28"/>
        <end position="272"/>
    </location>
</feature>
<reference evidence="2 3" key="1">
    <citation type="submission" date="2020-02" db="EMBL/GenBank/DDBJ databases">
        <title>Draft Genome Sequence of Verrucosispora sp. Strain CWR15, Isolated from Gulf of Mexico Sponge.</title>
        <authorList>
            <person name="Kennedy S.J."/>
            <person name="Cella E."/>
            <person name="Azarian T."/>
            <person name="Baker B.J."/>
            <person name="Shaw L.N."/>
        </authorList>
    </citation>
    <scope>NUCLEOTIDE SEQUENCE [LARGE SCALE GENOMIC DNA]</scope>
    <source>
        <strain evidence="2 3">CWR15</strain>
    </source>
</reference>
<evidence type="ECO:0000313" key="2">
    <source>
        <dbReference type="EMBL" id="NGM12202.1"/>
    </source>
</evidence>
<protein>
    <submittedName>
        <fullName evidence="2">Uncharacterized protein</fullName>
    </submittedName>
</protein>
<keyword evidence="1" id="KW-0732">Signal</keyword>
<organism evidence="2 3">
    <name type="scientific">Verrucosispora sioxanthis</name>
    <dbReference type="NCBI Taxonomy" id="2499994"/>
    <lineage>
        <taxon>Bacteria</taxon>
        <taxon>Bacillati</taxon>
        <taxon>Actinomycetota</taxon>
        <taxon>Actinomycetes</taxon>
        <taxon>Micromonosporales</taxon>
        <taxon>Micromonosporaceae</taxon>
        <taxon>Micromonospora</taxon>
    </lineage>
</organism>
<dbReference type="EMBL" id="SAIY01000002">
    <property type="protein sequence ID" value="NGM12202.1"/>
    <property type="molecule type" value="Genomic_DNA"/>
</dbReference>
<dbReference type="Proteomes" id="UP000478148">
    <property type="component" value="Unassembled WGS sequence"/>
</dbReference>
<evidence type="ECO:0000313" key="3">
    <source>
        <dbReference type="Proteomes" id="UP000478148"/>
    </source>
</evidence>
<accession>A0A6M1KXL5</accession>
<sequence>MRGVTRIVSILTVGLLLATGMTAPASADFDPNDCYMVGAAEYVDFRAMVWDMVQAGELTTDEAFYLSCDPRRASERVSYDVEVVRDDEHRFVERDMPTLDEAGDVITVDVGPVIEGLDIIDVIDGANAAPAMAERVGAADGMAVAAATSGCRMSTRWTITQKVWGKVAFGHRQTLNWCWNKSTKKVRDWTGECSGYTTGWGTANGWQWDGCSQNDFIGYTLNGSHPGGVHHITQGKFTHMKVGPTVRLRLDLWGHWDSTCDAKYNKTLRNYC</sequence>
<feature type="signal peptide" evidence="1">
    <location>
        <begin position="1"/>
        <end position="27"/>
    </location>
</feature>
<dbReference type="AlphaFoldDB" id="A0A6M1KXL5"/>
<gene>
    <name evidence="2" type="ORF">ENC19_05650</name>
</gene>